<dbReference type="SUPFAM" id="SSF48452">
    <property type="entry name" value="TPR-like"/>
    <property type="match status" value="1"/>
</dbReference>
<name>A0ABM6VBF3_9ACTN</name>
<proteinExistence type="predicted"/>
<dbReference type="Pfam" id="PF12770">
    <property type="entry name" value="CHAT"/>
    <property type="match status" value="1"/>
</dbReference>
<protein>
    <recommendedName>
        <fullName evidence="1">CHAT domain-containing protein</fullName>
    </recommendedName>
</protein>
<evidence type="ECO:0000313" key="2">
    <source>
        <dbReference type="EMBL" id="AWK11701.1"/>
    </source>
</evidence>
<gene>
    <name evidence="2" type="ORF">DDQ41_25450</name>
</gene>
<dbReference type="Proteomes" id="UP000245051">
    <property type="component" value="Chromosome"/>
</dbReference>
<sequence>MEDRLAAFSASGDPAVLRGPEAQQLAERLYYAIDWLAPQTEKVETARAFNVAVLLASFHWQRFQYDGSDADAGRGGLFYKMVSQVAPHCVPTDLLEVFMEQGEPIRDTPTSQLTALTARGVNLLKEAEINGDARLLDDAVALCLFAVRANPRQDVVWAESLIMLGNVLTRRYEYTGDADSLTRAYNVTLMAEDVLPEGDPYRPKCFSTLGHIAIRLYEREGDLDRLDLAIRALREAAYGAPGYDQYRAAYLTNLATALSQHYGHTGRFESATEALEAQFEAVRTTPRDHPDLPSRLMNLAAALQGHPGTVPNGVDRHDEAAAHIRHALSLTTDGHPDRPRGLRLLAGVLQKRFTSKHDPRDLTDAVEAGRAAVEACGVGSYQRPYLLRGFAEALMAYADHFSAVDQLDEAIGALREADALLPKDHPYRRDTLMTLGYALRDRAGADPADREQALQALRDASSITSAPARDRAWAAVAAGYLAADSEDFTGAVESFTLALEQLELTAWRGLDRADRERLIAEHPNLVAHAAAVAVRADRAERAVELIEQGRGILLAQALEARTDHSELRALAPELDHRLRQVLDELDRLPDGSYSTAAEEVHERRRANDRRAALAREREEVLADIRKVSDLADFLRPRPFAKLLVAAERGPVVLLCASRYGCYALLLSGAGVQVLDLKLDERHVANRVIRFTRAVDGEPSPLRASEALVDGLSWLWAVVAKPVLEALGHTKPIGPGTEWPRLWWCPTGLFTLLPMHAAGHHRPESGGDAVLDRVVSSYTPTLRALLYTRTHPPKHPLTHPRPPSAREAARGLIVSMPSTPGWPDLPAAEQEARAVHRRHPDAELVTGPAATAPSVREALTHCSWAHFACHGRQDLGHPSRGALILHDGPLTLRDIVNLRLPHAQFAFLSACETSRGGIVLADEAISFATALQLAGFRDVVGTLWSIDDTLASDITDLVYEHMSRRPAPNPATALHAALHAVRAHHPDDVMGWAPYVHVGP</sequence>
<dbReference type="Gene3D" id="1.25.40.10">
    <property type="entry name" value="Tetratricopeptide repeat domain"/>
    <property type="match status" value="2"/>
</dbReference>
<dbReference type="EMBL" id="CP029254">
    <property type="protein sequence ID" value="AWK11701.1"/>
    <property type="molecule type" value="Genomic_DNA"/>
</dbReference>
<dbReference type="InterPro" id="IPR011990">
    <property type="entry name" value="TPR-like_helical_dom_sf"/>
</dbReference>
<reference evidence="2 3" key="1">
    <citation type="submission" date="2018-05" db="EMBL/GenBank/DDBJ databases">
        <title>Complete genome sequence of the Type Strain of Streptomyces spongiicola HNM0071, the producer of staurosporine.</title>
        <authorList>
            <person name="Zhou S."/>
            <person name="Huang X."/>
        </authorList>
    </citation>
    <scope>NUCLEOTIDE SEQUENCE [LARGE SCALE GENOMIC DNA]</scope>
    <source>
        <strain evidence="2 3">HNM0071</strain>
    </source>
</reference>
<evidence type="ECO:0000259" key="1">
    <source>
        <dbReference type="Pfam" id="PF12770"/>
    </source>
</evidence>
<dbReference type="InterPro" id="IPR024983">
    <property type="entry name" value="CHAT_dom"/>
</dbReference>
<feature type="domain" description="CHAT" evidence="1">
    <location>
        <begin position="711"/>
        <end position="998"/>
    </location>
</feature>
<accession>A0ABM6VBF3</accession>
<evidence type="ECO:0000313" key="3">
    <source>
        <dbReference type="Proteomes" id="UP000245051"/>
    </source>
</evidence>
<keyword evidence="3" id="KW-1185">Reference proteome</keyword>
<organism evidence="2 3">
    <name type="scientific">Streptomyces spongiicola</name>
    <dbReference type="NCBI Taxonomy" id="1690221"/>
    <lineage>
        <taxon>Bacteria</taxon>
        <taxon>Bacillati</taxon>
        <taxon>Actinomycetota</taxon>
        <taxon>Actinomycetes</taxon>
        <taxon>Kitasatosporales</taxon>
        <taxon>Streptomycetaceae</taxon>
        <taxon>Streptomyces</taxon>
    </lineage>
</organism>